<dbReference type="InterPro" id="IPR036390">
    <property type="entry name" value="WH_DNA-bd_sf"/>
</dbReference>
<dbReference type="GO" id="GO:0032993">
    <property type="term" value="C:protein-DNA complex"/>
    <property type="evidence" value="ECO:0007669"/>
    <property type="project" value="TreeGrafter"/>
</dbReference>
<dbReference type="Pfam" id="PF03466">
    <property type="entry name" value="LysR_substrate"/>
    <property type="match status" value="1"/>
</dbReference>
<dbReference type="Gene3D" id="1.10.10.10">
    <property type="entry name" value="Winged helix-like DNA-binding domain superfamily/Winged helix DNA-binding domain"/>
    <property type="match status" value="1"/>
</dbReference>
<reference evidence="6 7" key="1">
    <citation type="submission" date="2019-07" db="EMBL/GenBank/DDBJ databases">
        <title>Quadrisphaera sp. strain DD2A genome sequencing and assembly.</title>
        <authorList>
            <person name="Kim I."/>
        </authorList>
    </citation>
    <scope>NUCLEOTIDE SEQUENCE [LARGE SCALE GENOMIC DNA]</scope>
    <source>
        <strain evidence="6 7">DD2A</strain>
    </source>
</reference>
<proteinExistence type="inferred from homology"/>
<dbReference type="SUPFAM" id="SSF53850">
    <property type="entry name" value="Periplasmic binding protein-like II"/>
    <property type="match status" value="1"/>
</dbReference>
<keyword evidence="7" id="KW-1185">Reference proteome</keyword>
<dbReference type="GO" id="GO:0003677">
    <property type="term" value="F:DNA binding"/>
    <property type="evidence" value="ECO:0007669"/>
    <property type="project" value="UniProtKB-KW"/>
</dbReference>
<dbReference type="InterPro" id="IPR000847">
    <property type="entry name" value="LysR_HTH_N"/>
</dbReference>
<accession>A0A5C8Z2B6</accession>
<evidence type="ECO:0000313" key="6">
    <source>
        <dbReference type="EMBL" id="TXR52235.1"/>
    </source>
</evidence>
<dbReference type="Pfam" id="PF00126">
    <property type="entry name" value="HTH_1"/>
    <property type="match status" value="1"/>
</dbReference>
<evidence type="ECO:0000256" key="3">
    <source>
        <dbReference type="ARBA" id="ARBA00023125"/>
    </source>
</evidence>
<dbReference type="PROSITE" id="PS50931">
    <property type="entry name" value="HTH_LYSR"/>
    <property type="match status" value="1"/>
</dbReference>
<feature type="domain" description="HTH lysR-type" evidence="5">
    <location>
        <begin position="3"/>
        <end position="60"/>
    </location>
</feature>
<dbReference type="EMBL" id="VKAC01000016">
    <property type="protein sequence ID" value="TXR52235.1"/>
    <property type="molecule type" value="Genomic_DNA"/>
</dbReference>
<gene>
    <name evidence="6" type="ORF">FMM08_20750</name>
</gene>
<evidence type="ECO:0000256" key="4">
    <source>
        <dbReference type="ARBA" id="ARBA00023163"/>
    </source>
</evidence>
<protein>
    <submittedName>
        <fullName evidence="6">LysR family transcriptional regulator</fullName>
    </submittedName>
</protein>
<dbReference type="InterPro" id="IPR005119">
    <property type="entry name" value="LysR_subst-bd"/>
</dbReference>
<evidence type="ECO:0000259" key="5">
    <source>
        <dbReference type="PROSITE" id="PS50931"/>
    </source>
</evidence>
<keyword evidence="3" id="KW-0238">DNA-binding</keyword>
<comment type="similarity">
    <text evidence="1">Belongs to the LysR transcriptional regulatory family.</text>
</comment>
<name>A0A5C8Z2B6_9ACTN</name>
<dbReference type="OrthoDB" id="4131546at2"/>
<dbReference type="PANTHER" id="PTHR30346">
    <property type="entry name" value="TRANSCRIPTIONAL DUAL REGULATOR HCAR-RELATED"/>
    <property type="match status" value="1"/>
</dbReference>
<dbReference type="Proteomes" id="UP000321234">
    <property type="component" value="Unassembled WGS sequence"/>
</dbReference>
<evidence type="ECO:0000256" key="2">
    <source>
        <dbReference type="ARBA" id="ARBA00023015"/>
    </source>
</evidence>
<dbReference type="PANTHER" id="PTHR30346:SF29">
    <property type="entry name" value="LYSR SUBSTRATE-BINDING"/>
    <property type="match status" value="1"/>
</dbReference>
<sequence>MGWTLEQLRTLAALADSGTMAAAAVELGYTPGAVSQQMAALSAAAGRPLLVRAGRRVELTDDGRLLLAGAREVLAADERARSALAAPRADRRAAVTLGVFGSAASAGFGPATALLRRRAPWVDVRAVEVDVERALDAVTAGPGRSPLDLALGLDHPDSPSPPVAGVTAVPLLTEQYAVVGASGSLPREPGALRAVMDEADWVLPPLDTAFGRAARTACARAGVSPAVRHVVTDTAVSLALAESGAGLTLATPLMLALRPTRCDTAALPDPSGGAQRRVVALVRDAAAQREAVQLVLTALLDAFGGPDVAPARGRARAGAAERSA</sequence>
<dbReference type="InterPro" id="IPR036388">
    <property type="entry name" value="WH-like_DNA-bd_sf"/>
</dbReference>
<organism evidence="6 7">
    <name type="scientific">Quadrisphaera setariae</name>
    <dbReference type="NCBI Taxonomy" id="2593304"/>
    <lineage>
        <taxon>Bacteria</taxon>
        <taxon>Bacillati</taxon>
        <taxon>Actinomycetota</taxon>
        <taxon>Actinomycetes</taxon>
        <taxon>Kineosporiales</taxon>
        <taxon>Kineosporiaceae</taxon>
        <taxon>Quadrisphaera</taxon>
    </lineage>
</organism>
<evidence type="ECO:0000256" key="1">
    <source>
        <dbReference type="ARBA" id="ARBA00009437"/>
    </source>
</evidence>
<dbReference type="GO" id="GO:0003700">
    <property type="term" value="F:DNA-binding transcription factor activity"/>
    <property type="evidence" value="ECO:0007669"/>
    <property type="project" value="InterPro"/>
</dbReference>
<dbReference type="SUPFAM" id="SSF46785">
    <property type="entry name" value="Winged helix' DNA-binding domain"/>
    <property type="match status" value="1"/>
</dbReference>
<keyword evidence="2" id="KW-0805">Transcription regulation</keyword>
<dbReference type="RefSeq" id="WP_147928254.1">
    <property type="nucleotide sequence ID" value="NZ_VKAC01000016.1"/>
</dbReference>
<keyword evidence="4" id="KW-0804">Transcription</keyword>
<dbReference type="AlphaFoldDB" id="A0A5C8Z2B6"/>
<comment type="caution">
    <text evidence="6">The sequence shown here is derived from an EMBL/GenBank/DDBJ whole genome shotgun (WGS) entry which is preliminary data.</text>
</comment>
<evidence type="ECO:0000313" key="7">
    <source>
        <dbReference type="Proteomes" id="UP000321234"/>
    </source>
</evidence>
<dbReference type="Gene3D" id="3.40.190.290">
    <property type="match status" value="1"/>
</dbReference>